<organism evidence="3 4">
    <name type="scientific">Pristionchus fissidentatus</name>
    <dbReference type="NCBI Taxonomy" id="1538716"/>
    <lineage>
        <taxon>Eukaryota</taxon>
        <taxon>Metazoa</taxon>
        <taxon>Ecdysozoa</taxon>
        <taxon>Nematoda</taxon>
        <taxon>Chromadorea</taxon>
        <taxon>Rhabditida</taxon>
        <taxon>Rhabditina</taxon>
        <taxon>Diplogasteromorpha</taxon>
        <taxon>Diplogasteroidea</taxon>
        <taxon>Neodiplogasteridae</taxon>
        <taxon>Pristionchus</taxon>
    </lineage>
</organism>
<accession>A0AAV5WIJ5</accession>
<dbReference type="AlphaFoldDB" id="A0AAV5WIJ5"/>
<name>A0AAV5WIJ5_9BILA</name>
<comment type="caution">
    <text evidence="3">The sequence shown here is derived from an EMBL/GenBank/DDBJ whole genome shotgun (WGS) entry which is preliminary data.</text>
</comment>
<keyword evidence="2" id="KW-1133">Transmembrane helix</keyword>
<reference evidence="3" key="1">
    <citation type="submission" date="2023-10" db="EMBL/GenBank/DDBJ databases">
        <title>Genome assembly of Pristionchus species.</title>
        <authorList>
            <person name="Yoshida K."/>
            <person name="Sommer R.J."/>
        </authorList>
    </citation>
    <scope>NUCLEOTIDE SEQUENCE</scope>
    <source>
        <strain evidence="3">RS5133</strain>
    </source>
</reference>
<sequence length="172" mass="19690">RTVVAVSRLAQRRGDMESIYGIHFFLLLFITTATAIVVGCKKKKPLPPEPAAPKPEPAPGPELGTNSERGLDASGQPLTEEAKKLREKRIKDERRKERLELVLNCQPCMCNGYFIEWEINQKIKAAHEKGTLDKEWSEIEKEEETQWQSKKGIPRKMFYSQLGTNERRISPK</sequence>
<evidence type="ECO:0000313" key="4">
    <source>
        <dbReference type="Proteomes" id="UP001432322"/>
    </source>
</evidence>
<feature type="non-terminal residue" evidence="3">
    <location>
        <position position="1"/>
    </location>
</feature>
<feature type="compositionally biased region" description="Pro residues" evidence="1">
    <location>
        <begin position="47"/>
        <end position="60"/>
    </location>
</feature>
<proteinExistence type="predicted"/>
<protein>
    <submittedName>
        <fullName evidence="3">Uncharacterized protein</fullName>
    </submittedName>
</protein>
<keyword evidence="2" id="KW-0472">Membrane</keyword>
<evidence type="ECO:0000256" key="2">
    <source>
        <dbReference type="SAM" id="Phobius"/>
    </source>
</evidence>
<evidence type="ECO:0000313" key="3">
    <source>
        <dbReference type="EMBL" id="GMT31781.1"/>
    </source>
</evidence>
<feature type="transmembrane region" description="Helical" evidence="2">
    <location>
        <begin position="20"/>
        <end position="40"/>
    </location>
</feature>
<keyword evidence="4" id="KW-1185">Reference proteome</keyword>
<feature type="compositionally biased region" description="Basic and acidic residues" evidence="1">
    <location>
        <begin position="80"/>
        <end position="90"/>
    </location>
</feature>
<dbReference type="EMBL" id="BTSY01000006">
    <property type="protein sequence ID" value="GMT31781.1"/>
    <property type="molecule type" value="Genomic_DNA"/>
</dbReference>
<gene>
    <name evidence="3" type="ORF">PFISCL1PPCAC_23078</name>
</gene>
<dbReference type="Proteomes" id="UP001432322">
    <property type="component" value="Unassembled WGS sequence"/>
</dbReference>
<evidence type="ECO:0000256" key="1">
    <source>
        <dbReference type="SAM" id="MobiDB-lite"/>
    </source>
</evidence>
<feature type="region of interest" description="Disordered" evidence="1">
    <location>
        <begin position="44"/>
        <end position="90"/>
    </location>
</feature>
<keyword evidence="2" id="KW-0812">Transmembrane</keyword>